<keyword evidence="4" id="KW-1185">Reference proteome</keyword>
<dbReference type="InterPro" id="IPR006311">
    <property type="entry name" value="TAT_signal"/>
</dbReference>
<evidence type="ECO:0000259" key="2">
    <source>
        <dbReference type="Pfam" id="PF00496"/>
    </source>
</evidence>
<dbReference type="PROSITE" id="PS51257">
    <property type="entry name" value="PROKAR_LIPOPROTEIN"/>
    <property type="match status" value="1"/>
</dbReference>
<dbReference type="InterPro" id="IPR030678">
    <property type="entry name" value="Peptide/Ni-bd"/>
</dbReference>
<protein>
    <submittedName>
        <fullName evidence="3">ABC transporter substrate-binding protein</fullName>
    </submittedName>
</protein>
<dbReference type="Gene3D" id="3.40.190.10">
    <property type="entry name" value="Periplasmic binding protein-like II"/>
    <property type="match status" value="1"/>
</dbReference>
<dbReference type="RefSeq" id="WP_339121970.1">
    <property type="nucleotide sequence ID" value="NZ_BAABKS010000080.1"/>
</dbReference>
<dbReference type="InterPro" id="IPR000914">
    <property type="entry name" value="SBP_5_dom"/>
</dbReference>
<dbReference type="PANTHER" id="PTHR30290">
    <property type="entry name" value="PERIPLASMIC BINDING COMPONENT OF ABC TRANSPORTER"/>
    <property type="match status" value="1"/>
</dbReference>
<comment type="caution">
    <text evidence="3">The sequence shown here is derived from an EMBL/GenBank/DDBJ whole genome shotgun (WGS) entry which is preliminary data.</text>
</comment>
<evidence type="ECO:0000256" key="1">
    <source>
        <dbReference type="SAM" id="SignalP"/>
    </source>
</evidence>
<dbReference type="EMBL" id="JBHTMB010000144">
    <property type="protein sequence ID" value="MFD1235100.1"/>
    <property type="molecule type" value="Genomic_DNA"/>
</dbReference>
<dbReference type="Pfam" id="PF00496">
    <property type="entry name" value="SBP_bac_5"/>
    <property type="match status" value="1"/>
</dbReference>
<gene>
    <name evidence="3" type="ORF">ACFQ34_17555</name>
</gene>
<proteinExistence type="predicted"/>
<evidence type="ECO:0000313" key="4">
    <source>
        <dbReference type="Proteomes" id="UP001597182"/>
    </source>
</evidence>
<dbReference type="CDD" id="cd08503">
    <property type="entry name" value="PBP2_NikA_DppA_OppA_like_17"/>
    <property type="match status" value="1"/>
</dbReference>
<name>A0ABW3VL93_9PSEU</name>
<dbReference type="SUPFAM" id="SSF53850">
    <property type="entry name" value="Periplasmic binding protein-like II"/>
    <property type="match status" value="1"/>
</dbReference>
<feature type="domain" description="Solute-binding protein family 5" evidence="2">
    <location>
        <begin position="83"/>
        <end position="409"/>
    </location>
</feature>
<dbReference type="PANTHER" id="PTHR30290:SF65">
    <property type="entry name" value="MONOACYL PHOSPHATIDYLINOSITOL TETRAMANNOSIDE-BINDING PROTEIN LPQW-RELATED"/>
    <property type="match status" value="1"/>
</dbReference>
<dbReference type="Proteomes" id="UP001597182">
    <property type="component" value="Unassembled WGS sequence"/>
</dbReference>
<dbReference type="Gene3D" id="3.10.105.10">
    <property type="entry name" value="Dipeptide-binding Protein, Domain 3"/>
    <property type="match status" value="1"/>
</dbReference>
<dbReference type="PIRSF" id="PIRSF002741">
    <property type="entry name" value="MppA"/>
    <property type="match status" value="1"/>
</dbReference>
<feature type="signal peptide" evidence="1">
    <location>
        <begin position="1"/>
        <end position="25"/>
    </location>
</feature>
<reference evidence="4" key="1">
    <citation type="journal article" date="2019" name="Int. J. Syst. Evol. Microbiol.">
        <title>The Global Catalogue of Microorganisms (GCM) 10K type strain sequencing project: providing services to taxonomists for standard genome sequencing and annotation.</title>
        <authorList>
            <consortium name="The Broad Institute Genomics Platform"/>
            <consortium name="The Broad Institute Genome Sequencing Center for Infectious Disease"/>
            <person name="Wu L."/>
            <person name="Ma J."/>
        </authorList>
    </citation>
    <scope>NUCLEOTIDE SEQUENCE [LARGE SCALE GENOMIC DNA]</scope>
    <source>
        <strain evidence="4">CCUG 49018</strain>
    </source>
</reference>
<dbReference type="PROSITE" id="PS51318">
    <property type="entry name" value="TAT"/>
    <property type="match status" value="1"/>
</dbReference>
<accession>A0ABW3VL93</accession>
<sequence>MPVSRRSFLAGVAGAGALATLAACANGGAGGAPQTGGRLRAAFVAGGAQETLDPHRLPQFMDQARAKACFDTLGRWEQDMSCTPRLAESWEPDATGTRWRIRLRQASFHDGRPVRATDVLYTYRRIADPATTASAAALFTGIDFAASRAVNDRELEIVLGAPNHLFPVALGSYGSEIVPEGTTSFAAPVGSGPFRFVSFTPGGPALYRRNDAYWDGAPALDELEFLPVADESARVGALLSGQIEYAHDIRATSAQQLASDSRAQVLTAPGAAFQFLYVKHDRPPFDDPRLRQALVLGLDREALARVALLGRGQPGNDMFGKGLRYYPDAVPQRTRDVDRAKALVAESGVTTVELSTGVTDPSWPAATQLIVAQLAEIGLTAQVRNVPPETYFADVRKNATMHFSRTGTLPVQNWIATTQLSSALTNSFSKYVDPEIDRLHAQALADPDEGARAAAIGSALTRIHDNIASPIWGISDWIVGVHGDVKGLQGFRPNTFDWANFAKASLG</sequence>
<keyword evidence="1" id="KW-0732">Signal</keyword>
<organism evidence="3 4">
    <name type="scientific">Pseudonocardia benzenivorans</name>
    <dbReference type="NCBI Taxonomy" id="228005"/>
    <lineage>
        <taxon>Bacteria</taxon>
        <taxon>Bacillati</taxon>
        <taxon>Actinomycetota</taxon>
        <taxon>Actinomycetes</taxon>
        <taxon>Pseudonocardiales</taxon>
        <taxon>Pseudonocardiaceae</taxon>
        <taxon>Pseudonocardia</taxon>
    </lineage>
</organism>
<evidence type="ECO:0000313" key="3">
    <source>
        <dbReference type="EMBL" id="MFD1235100.1"/>
    </source>
</evidence>
<dbReference type="InterPro" id="IPR039424">
    <property type="entry name" value="SBP_5"/>
</dbReference>
<feature type="chain" id="PRO_5046322387" evidence="1">
    <location>
        <begin position="26"/>
        <end position="507"/>
    </location>
</feature>